<dbReference type="CDD" id="cd02253">
    <property type="entry name" value="DmpA"/>
    <property type="match status" value="1"/>
</dbReference>
<dbReference type="Gene3D" id="3.60.70.12">
    <property type="entry name" value="L-amino peptidase D-ALA esterase/amidase"/>
    <property type="match status" value="1"/>
</dbReference>
<keyword evidence="3" id="KW-1185">Reference proteome</keyword>
<evidence type="ECO:0000313" key="3">
    <source>
        <dbReference type="Proteomes" id="UP000317421"/>
    </source>
</evidence>
<evidence type="ECO:0000313" key="2">
    <source>
        <dbReference type="EMBL" id="TWT95176.1"/>
    </source>
</evidence>
<comment type="similarity">
    <text evidence="1">Belongs to the peptidase S58 family.</text>
</comment>
<reference evidence="2 3" key="1">
    <citation type="submission" date="2019-02" db="EMBL/GenBank/DDBJ databases">
        <title>Deep-cultivation of Planctomycetes and their phenomic and genomic characterization uncovers novel biology.</title>
        <authorList>
            <person name="Wiegand S."/>
            <person name="Jogler M."/>
            <person name="Boedeker C."/>
            <person name="Pinto D."/>
            <person name="Vollmers J."/>
            <person name="Rivas-Marin E."/>
            <person name="Kohn T."/>
            <person name="Peeters S.H."/>
            <person name="Heuer A."/>
            <person name="Rast P."/>
            <person name="Oberbeckmann S."/>
            <person name="Bunk B."/>
            <person name="Jeske O."/>
            <person name="Meyerdierks A."/>
            <person name="Storesund J.E."/>
            <person name="Kallscheuer N."/>
            <person name="Luecker S."/>
            <person name="Lage O.M."/>
            <person name="Pohl T."/>
            <person name="Merkel B.J."/>
            <person name="Hornburger P."/>
            <person name="Mueller R.-W."/>
            <person name="Bruemmer F."/>
            <person name="Labrenz M."/>
            <person name="Spormann A.M."/>
            <person name="Op Den Camp H."/>
            <person name="Overmann J."/>
            <person name="Amann R."/>
            <person name="Jetten M.S.M."/>
            <person name="Mascher T."/>
            <person name="Medema M.H."/>
            <person name="Devos D.P."/>
            <person name="Kaster A.-K."/>
            <person name="Ovreas L."/>
            <person name="Rohde M."/>
            <person name="Galperin M.Y."/>
            <person name="Jogler C."/>
        </authorList>
    </citation>
    <scope>NUCLEOTIDE SEQUENCE [LARGE SCALE GENOMIC DNA]</scope>
    <source>
        <strain evidence="2 3">Pla108</strain>
    </source>
</reference>
<dbReference type="AlphaFoldDB" id="A0A5C6A6W2"/>
<dbReference type="Proteomes" id="UP000317421">
    <property type="component" value="Unassembled WGS sequence"/>
</dbReference>
<organism evidence="2 3">
    <name type="scientific">Botrimarina colliarenosi</name>
    <dbReference type="NCBI Taxonomy" id="2528001"/>
    <lineage>
        <taxon>Bacteria</taxon>
        <taxon>Pseudomonadati</taxon>
        <taxon>Planctomycetota</taxon>
        <taxon>Planctomycetia</taxon>
        <taxon>Pirellulales</taxon>
        <taxon>Lacipirellulaceae</taxon>
        <taxon>Botrimarina</taxon>
    </lineage>
</organism>
<dbReference type="PANTHER" id="PTHR36512">
    <property type="entry name" value="D-AMINOPEPTIDASE"/>
    <property type="match status" value="1"/>
</dbReference>
<protein>
    <submittedName>
        <fullName evidence="2">Peptidase family S58</fullName>
    </submittedName>
</protein>
<gene>
    <name evidence="2" type="ORF">Pla108_33180</name>
</gene>
<dbReference type="RefSeq" id="WP_197526629.1">
    <property type="nucleotide sequence ID" value="NZ_SJPR01000005.1"/>
</dbReference>
<dbReference type="Pfam" id="PF03576">
    <property type="entry name" value="Peptidase_S58"/>
    <property type="match status" value="1"/>
</dbReference>
<comment type="caution">
    <text evidence="2">The sequence shown here is derived from an EMBL/GenBank/DDBJ whole genome shotgun (WGS) entry which is preliminary data.</text>
</comment>
<dbReference type="InterPro" id="IPR016117">
    <property type="entry name" value="ArgJ-like_dom_sf"/>
</dbReference>
<dbReference type="InterPro" id="IPR005321">
    <property type="entry name" value="Peptidase_S58_DmpA"/>
</dbReference>
<name>A0A5C6A6W2_9BACT</name>
<sequence>MRKGEAALNYAGKDPPLPARESVMFDAKPLCRLAIVATAMGAGVTQAERPRLRDLGVSVGIFAPGRLNAITDVGGVRVGHDTLIEGDRVRTGATAILPHGGDLFQQKVPAAIVVGNGFGKLVGSTQVEELGQLETPILLTNTLNVWEAAATLVEATLAAPGNADVRSVNPVVGETNDGYLNDIRSRPLRPEHFRAALRAASPGPVAEGAIGAGTGVRTMGFKGGIGSSSRRLPGSLGGYTVGVLTQTNFSGLLTIAGAPVWRDLGPAPYPEHDLSSKDGSCLIVVATDAPLDARQLKRLARRALIGMGRTGADFSNGSGDYVIAFSANDAVRIDADTPVATIPRLAEVGLTPLFEAVAEATEEAIINALLRATTVRGRDGNISEAIPIGPLKESLRRYGVTADDLP</sequence>
<dbReference type="PANTHER" id="PTHR36512:SF3">
    <property type="entry name" value="BLR5678 PROTEIN"/>
    <property type="match status" value="1"/>
</dbReference>
<proteinExistence type="inferred from homology"/>
<dbReference type="SUPFAM" id="SSF56266">
    <property type="entry name" value="DmpA/ArgJ-like"/>
    <property type="match status" value="1"/>
</dbReference>
<accession>A0A5C6A6W2</accession>
<evidence type="ECO:0000256" key="1">
    <source>
        <dbReference type="ARBA" id="ARBA00007068"/>
    </source>
</evidence>
<dbReference type="GO" id="GO:0004177">
    <property type="term" value="F:aminopeptidase activity"/>
    <property type="evidence" value="ECO:0007669"/>
    <property type="project" value="TreeGrafter"/>
</dbReference>
<dbReference type="EMBL" id="SJPR01000005">
    <property type="protein sequence ID" value="TWT95176.1"/>
    <property type="molecule type" value="Genomic_DNA"/>
</dbReference>